<evidence type="ECO:0000313" key="4">
    <source>
        <dbReference type="Proteomes" id="UP001184150"/>
    </source>
</evidence>
<organism evidence="3 4">
    <name type="scientific">Novosphingobium capsulatum</name>
    <dbReference type="NCBI Taxonomy" id="13688"/>
    <lineage>
        <taxon>Bacteria</taxon>
        <taxon>Pseudomonadati</taxon>
        <taxon>Pseudomonadota</taxon>
        <taxon>Alphaproteobacteria</taxon>
        <taxon>Sphingomonadales</taxon>
        <taxon>Sphingomonadaceae</taxon>
        <taxon>Novosphingobium</taxon>
    </lineage>
</organism>
<proteinExistence type="predicted"/>
<evidence type="ECO:0000256" key="1">
    <source>
        <dbReference type="ARBA" id="ARBA00022801"/>
    </source>
</evidence>
<keyword evidence="4" id="KW-1185">Reference proteome</keyword>
<dbReference type="PANTHER" id="PTHR43540">
    <property type="entry name" value="PEROXYUREIDOACRYLATE/UREIDOACRYLATE AMIDOHYDROLASE-RELATED"/>
    <property type="match status" value="1"/>
</dbReference>
<comment type="caution">
    <text evidence="3">The sequence shown here is derived from an EMBL/GenBank/DDBJ whole genome shotgun (WGS) entry which is preliminary data.</text>
</comment>
<dbReference type="Pfam" id="PF00857">
    <property type="entry name" value="Isochorismatase"/>
    <property type="match status" value="1"/>
</dbReference>
<dbReference type="EMBL" id="JAVDRD010000002">
    <property type="protein sequence ID" value="MDR6510064.1"/>
    <property type="molecule type" value="Genomic_DNA"/>
</dbReference>
<keyword evidence="1" id="KW-0378">Hydrolase</keyword>
<evidence type="ECO:0000313" key="3">
    <source>
        <dbReference type="EMBL" id="MDR6510064.1"/>
    </source>
</evidence>
<dbReference type="InterPro" id="IPR036380">
    <property type="entry name" value="Isochorismatase-like_sf"/>
</dbReference>
<sequence length="224" mass="23655">MPEAAAQTVIDPATALPHVAQPGAMIAPARTALVVVDVQVDFAAPHGVVAGYGADMTESDKAVDRIEDLIAAARAAGVTVAFMRVMTRPESDSQALKTWMARRGSPGGEAICRIGSGGEDYWRVAPRPGDIEIAKLAYSSFHGTDLDMQLRARGIDTLVMTGLTTDCCVDSTTRDAFHHNYHTFVVSDACAAAEPDLHVHALKAMAQHCSLLTTSAAVVGAWRA</sequence>
<reference evidence="3 4" key="1">
    <citation type="submission" date="2023-07" db="EMBL/GenBank/DDBJ databases">
        <title>Sorghum-associated microbial communities from plants grown in Nebraska, USA.</title>
        <authorList>
            <person name="Schachtman D."/>
        </authorList>
    </citation>
    <scope>NUCLEOTIDE SEQUENCE [LARGE SCALE GENOMIC DNA]</scope>
    <source>
        <strain evidence="3 4">DS1027</strain>
    </source>
</reference>
<evidence type="ECO:0000259" key="2">
    <source>
        <dbReference type="Pfam" id="PF00857"/>
    </source>
</evidence>
<accession>A0ABU1MIP3</accession>
<protein>
    <submittedName>
        <fullName evidence="3">Nicotinamidase-related amidase</fullName>
    </submittedName>
</protein>
<dbReference type="CDD" id="cd00431">
    <property type="entry name" value="cysteine_hydrolases"/>
    <property type="match status" value="1"/>
</dbReference>
<gene>
    <name evidence="3" type="ORF">J2792_000924</name>
</gene>
<dbReference type="PRINTS" id="PR01398">
    <property type="entry name" value="ISCHRISMTASE"/>
</dbReference>
<dbReference type="Proteomes" id="UP001184150">
    <property type="component" value="Unassembled WGS sequence"/>
</dbReference>
<dbReference type="InterPro" id="IPR016291">
    <property type="entry name" value="Isochorismatase"/>
</dbReference>
<dbReference type="InterPro" id="IPR050272">
    <property type="entry name" value="Isochorismatase-like_hydrls"/>
</dbReference>
<dbReference type="InterPro" id="IPR000868">
    <property type="entry name" value="Isochorismatase-like_dom"/>
</dbReference>
<dbReference type="Gene3D" id="3.40.50.850">
    <property type="entry name" value="Isochorismatase-like"/>
    <property type="match status" value="1"/>
</dbReference>
<dbReference type="SUPFAM" id="SSF52499">
    <property type="entry name" value="Isochorismatase-like hydrolases"/>
    <property type="match status" value="1"/>
</dbReference>
<name>A0ABU1MIP3_9SPHN</name>
<dbReference type="RefSeq" id="WP_309804527.1">
    <property type="nucleotide sequence ID" value="NZ_JAVDRD010000002.1"/>
</dbReference>
<feature type="domain" description="Isochorismatase-like" evidence="2">
    <location>
        <begin position="31"/>
        <end position="216"/>
    </location>
</feature>